<dbReference type="RefSeq" id="WP_290204914.1">
    <property type="nucleotide sequence ID" value="NZ_JASDDK010000001.1"/>
</dbReference>
<evidence type="ECO:0000256" key="2">
    <source>
        <dbReference type="ARBA" id="ARBA00022692"/>
    </source>
</evidence>
<dbReference type="EMBL" id="JASDDK010000001">
    <property type="protein sequence ID" value="MDN3491169.1"/>
    <property type="molecule type" value="Genomic_DNA"/>
</dbReference>
<evidence type="ECO:0000256" key="3">
    <source>
        <dbReference type="ARBA" id="ARBA00022729"/>
    </source>
</evidence>
<dbReference type="PROSITE" id="PS51257">
    <property type="entry name" value="PROKAR_LIPOPROTEIN"/>
    <property type="match status" value="1"/>
</dbReference>
<dbReference type="Proteomes" id="UP001231197">
    <property type="component" value="Unassembled WGS sequence"/>
</dbReference>
<keyword evidence="5" id="KW-0998">Cell outer membrane</keyword>
<dbReference type="InterPro" id="IPR039910">
    <property type="entry name" value="D15-like"/>
</dbReference>
<name>A0ABT7ZQR9_9FLAO</name>
<keyword evidence="3" id="KW-0732">Signal</keyword>
<dbReference type="PANTHER" id="PTHR12815">
    <property type="entry name" value="SORTING AND ASSEMBLY MACHINERY SAMM50 PROTEIN FAMILY MEMBER"/>
    <property type="match status" value="1"/>
</dbReference>
<sequence length="766" mass="87288">MKLKTKYIALIITSGLFIYSCSIRKHIPEDERLYTGATIEIKADSTVKNVDGLKSQLETILRPEPNSKFLGMRPGLYYYYKTRKEKPGFINRWLYKQFGEEPVYQSDVETFEVEDILRNRLENNGFFYSTASSSFQEKEIEASATYKLNIVEPYTMASYQLDSMPAPIESDVKQASKLSNFQENMRFDLSNMKLERQRIDSELKQKGYYNLNPDFFIFEADTNQYNNKRFDLFLKLKAEVPKKAIVPYVVKRVNVYPNHDLQDSTRATPERFSEKNYFQDSLFFKPKYLDKFVTLKEGEFFDPQTSKNTARRLSTIGAYKYVNIQYKEIDSSLTDSLGALEANIFLSPLTKRAVRAELQAVTKSNNFTGPNLALTYSNRNLFQGGETFNLSANVGYETQFGSGENAGLSSLELGLKGELIFPRVISPFKISDDFFEYSIPKTKTSLGVTLLKRSKLYSLLSGNALFGYIWNANRYITYELNPISVNYTSLSNTTDEFQEILDDNPFLERSFDQQFISGLTFSFTYNGMVDTNDPNQFYVNSTLDIAGNSISLFGKEKEAGEPKQFLGLEYAQYAKADIDARFHLNFGKNNTQTIATRLFAGYGLAYGNSDVIPFVKQYFSGGPYSVRAFRIRSLGPGTYDEDDDPNSDGTFFDQTGNIRLEANIEYRFPIFSFFKGAVFADAGNVWNSKSNPTFDDEEGNETDKFTSNFINELGMGAGFGLRVDVQGFVIRFDLAAPFHDPALPKGQRFDFRADEPVLNFAIGYSF</sequence>
<reference evidence="7 8" key="1">
    <citation type="journal article" date="2023" name="Int. J. Syst. Evol. Microbiol.">
        <title>Winogradskyella bathintestinalis sp. nov., isolated from the intestine of the deep-sea loosejaw dragonfish, Malacosteus niger.</title>
        <authorList>
            <person name="Uniacke-Lowe S."/>
            <person name="Johnson C.N."/>
            <person name="Stanton C."/>
            <person name="Hill C."/>
            <person name="Ross P."/>
        </authorList>
    </citation>
    <scope>NUCLEOTIDE SEQUENCE [LARGE SCALE GENOMIC DNA]</scope>
    <source>
        <strain evidence="7 8">APC 3343</strain>
    </source>
</reference>
<gene>
    <name evidence="7" type="ORF">QMA06_00440</name>
</gene>
<protein>
    <submittedName>
        <fullName evidence="7">BamA/TamA family outer membrane protein</fullName>
    </submittedName>
</protein>
<evidence type="ECO:0000256" key="1">
    <source>
        <dbReference type="ARBA" id="ARBA00004370"/>
    </source>
</evidence>
<accession>A0ABT7ZQR9</accession>
<dbReference type="Pfam" id="PF01103">
    <property type="entry name" value="Omp85"/>
    <property type="match status" value="1"/>
</dbReference>
<dbReference type="PANTHER" id="PTHR12815:SF47">
    <property type="entry name" value="TRANSLOCATION AND ASSEMBLY MODULE SUBUNIT TAMA"/>
    <property type="match status" value="1"/>
</dbReference>
<evidence type="ECO:0000256" key="5">
    <source>
        <dbReference type="ARBA" id="ARBA00023237"/>
    </source>
</evidence>
<organism evidence="7 8">
    <name type="scientific">Winogradskyella bathintestinalis</name>
    <dbReference type="NCBI Taxonomy" id="3035208"/>
    <lineage>
        <taxon>Bacteria</taxon>
        <taxon>Pseudomonadati</taxon>
        <taxon>Bacteroidota</taxon>
        <taxon>Flavobacteriia</taxon>
        <taxon>Flavobacteriales</taxon>
        <taxon>Flavobacteriaceae</taxon>
        <taxon>Winogradskyella</taxon>
    </lineage>
</organism>
<comment type="caution">
    <text evidence="7">The sequence shown here is derived from an EMBL/GenBank/DDBJ whole genome shotgun (WGS) entry which is preliminary data.</text>
</comment>
<dbReference type="InterPro" id="IPR000184">
    <property type="entry name" value="Bac_surfAg_D15"/>
</dbReference>
<evidence type="ECO:0000259" key="6">
    <source>
        <dbReference type="Pfam" id="PF01103"/>
    </source>
</evidence>
<evidence type="ECO:0000313" key="7">
    <source>
        <dbReference type="EMBL" id="MDN3491169.1"/>
    </source>
</evidence>
<comment type="subcellular location">
    <subcellularLocation>
        <location evidence="1">Membrane</location>
    </subcellularLocation>
</comment>
<evidence type="ECO:0000256" key="4">
    <source>
        <dbReference type="ARBA" id="ARBA00023136"/>
    </source>
</evidence>
<keyword evidence="8" id="KW-1185">Reference proteome</keyword>
<keyword evidence="2" id="KW-0812">Transmembrane</keyword>
<proteinExistence type="predicted"/>
<keyword evidence="4" id="KW-0472">Membrane</keyword>
<feature type="domain" description="Bacterial surface antigen (D15)" evidence="6">
    <location>
        <begin position="466"/>
        <end position="752"/>
    </location>
</feature>
<dbReference type="Gene3D" id="2.40.160.50">
    <property type="entry name" value="membrane protein fhac: a member of the omp85/tpsb transporter family"/>
    <property type="match status" value="1"/>
</dbReference>
<evidence type="ECO:0000313" key="8">
    <source>
        <dbReference type="Proteomes" id="UP001231197"/>
    </source>
</evidence>